<protein>
    <submittedName>
        <fullName evidence="2">Uncharacterized protein</fullName>
    </submittedName>
</protein>
<feature type="compositionally biased region" description="Basic and acidic residues" evidence="1">
    <location>
        <begin position="50"/>
        <end position="72"/>
    </location>
</feature>
<feature type="compositionally biased region" description="Basic and acidic residues" evidence="1">
    <location>
        <begin position="17"/>
        <end position="34"/>
    </location>
</feature>
<organism evidence="2 3">
    <name type="scientific">Elysia marginata</name>
    <dbReference type="NCBI Taxonomy" id="1093978"/>
    <lineage>
        <taxon>Eukaryota</taxon>
        <taxon>Metazoa</taxon>
        <taxon>Spiralia</taxon>
        <taxon>Lophotrochozoa</taxon>
        <taxon>Mollusca</taxon>
        <taxon>Gastropoda</taxon>
        <taxon>Heterobranchia</taxon>
        <taxon>Euthyneura</taxon>
        <taxon>Panpulmonata</taxon>
        <taxon>Sacoglossa</taxon>
        <taxon>Placobranchoidea</taxon>
        <taxon>Plakobranchidae</taxon>
        <taxon>Elysia</taxon>
    </lineage>
</organism>
<dbReference type="AlphaFoldDB" id="A0AAV4ET28"/>
<sequence>MGTEKMRRKEKRHRVRVEKTSRVSGVERKAERTERRTRKRGETGDEEAGQDGRWKVGREASRIPRRGEEEGV</sequence>
<feature type="region of interest" description="Disordered" evidence="1">
    <location>
        <begin position="1"/>
        <end position="72"/>
    </location>
</feature>
<evidence type="ECO:0000256" key="1">
    <source>
        <dbReference type="SAM" id="MobiDB-lite"/>
    </source>
</evidence>
<proteinExistence type="predicted"/>
<dbReference type="EMBL" id="BMAT01003868">
    <property type="protein sequence ID" value="GFR63934.1"/>
    <property type="molecule type" value="Genomic_DNA"/>
</dbReference>
<dbReference type="Proteomes" id="UP000762676">
    <property type="component" value="Unassembled WGS sequence"/>
</dbReference>
<keyword evidence="3" id="KW-1185">Reference proteome</keyword>
<accession>A0AAV4ET28</accession>
<gene>
    <name evidence="2" type="ORF">ElyMa_001909100</name>
</gene>
<name>A0AAV4ET28_9GAST</name>
<evidence type="ECO:0000313" key="2">
    <source>
        <dbReference type="EMBL" id="GFR63934.1"/>
    </source>
</evidence>
<reference evidence="2 3" key="1">
    <citation type="journal article" date="2021" name="Elife">
        <title>Chloroplast acquisition without the gene transfer in kleptoplastic sea slugs, Plakobranchus ocellatus.</title>
        <authorList>
            <person name="Maeda T."/>
            <person name="Takahashi S."/>
            <person name="Yoshida T."/>
            <person name="Shimamura S."/>
            <person name="Takaki Y."/>
            <person name="Nagai Y."/>
            <person name="Toyoda A."/>
            <person name="Suzuki Y."/>
            <person name="Arimoto A."/>
            <person name="Ishii H."/>
            <person name="Satoh N."/>
            <person name="Nishiyama T."/>
            <person name="Hasebe M."/>
            <person name="Maruyama T."/>
            <person name="Minagawa J."/>
            <person name="Obokata J."/>
            <person name="Shigenobu S."/>
        </authorList>
    </citation>
    <scope>NUCLEOTIDE SEQUENCE [LARGE SCALE GENOMIC DNA]</scope>
</reference>
<comment type="caution">
    <text evidence="2">The sequence shown here is derived from an EMBL/GenBank/DDBJ whole genome shotgun (WGS) entry which is preliminary data.</text>
</comment>
<evidence type="ECO:0000313" key="3">
    <source>
        <dbReference type="Proteomes" id="UP000762676"/>
    </source>
</evidence>